<evidence type="ECO:0000313" key="7">
    <source>
        <dbReference type="Proteomes" id="UP000177515"/>
    </source>
</evidence>
<dbReference type="RefSeq" id="WP_071039739.1">
    <property type="nucleotide sequence ID" value="NZ_CP017755.1"/>
</dbReference>
<dbReference type="InterPro" id="IPR036388">
    <property type="entry name" value="WH-like_DNA-bd_sf"/>
</dbReference>
<comment type="similarity">
    <text evidence="1">Belongs to the LysR transcriptional regulatory family.</text>
</comment>
<dbReference type="InterPro" id="IPR000847">
    <property type="entry name" value="LysR_HTH_N"/>
</dbReference>
<dbReference type="Pfam" id="PF03466">
    <property type="entry name" value="LysR_substrate"/>
    <property type="match status" value="1"/>
</dbReference>
<evidence type="ECO:0000259" key="5">
    <source>
        <dbReference type="PROSITE" id="PS50931"/>
    </source>
</evidence>
<evidence type="ECO:0000313" key="6">
    <source>
        <dbReference type="EMBL" id="AOZ09122.1"/>
    </source>
</evidence>
<keyword evidence="2" id="KW-0805">Transcription regulation</keyword>
<dbReference type="PANTHER" id="PTHR30118">
    <property type="entry name" value="HTH-TYPE TRANSCRIPTIONAL REGULATOR LEUO-RELATED"/>
    <property type="match status" value="1"/>
</dbReference>
<sequence>MELQDVDLNLLVVFHELLRRRRVSAVAQALGMSQPAVSNALNRLRRLLGDELFLRTAKGMIPTPLAERLASPIGESLDAIHHTLNASAGFEPAASQRAFTVAMTDIGEIYFLPALMQKLGEVAPGVTLSTVRNQGDTLQGEMESGRVDLAIGFLPDLQSGFFQRRLFRQRYVCLFRQGHPLEAGGITLAAFRAAEHVSIVAEGTGHGMVDQAIQRAGVARHVRLRVPHFVAVGHILQTTDLIAVVPEAYAQRTLAPFGLQTAPCPVRIPDIAIHVLWHAKNHREPGNQWLRQLVVETFAR</sequence>
<dbReference type="Proteomes" id="UP000177515">
    <property type="component" value="Chromosome 2"/>
</dbReference>
<dbReference type="InterPro" id="IPR005119">
    <property type="entry name" value="LysR_subst-bd"/>
</dbReference>
<keyword evidence="4" id="KW-0804">Transcription</keyword>
<dbReference type="Gene3D" id="1.10.10.10">
    <property type="entry name" value="Winged helix-like DNA-binding domain superfamily/Winged helix DNA-binding domain"/>
    <property type="match status" value="1"/>
</dbReference>
<reference evidence="6 7" key="1">
    <citation type="submission" date="2016-10" db="EMBL/GenBank/DDBJ databases">
        <title>Complete genome sequences of three Cupriavidus strains isolated from various Malaysian environments.</title>
        <authorList>
            <person name="Abdullah A.A.-A."/>
            <person name="Shafie N.A.H."/>
            <person name="Lau N.S."/>
        </authorList>
    </citation>
    <scope>NUCLEOTIDE SEQUENCE [LARGE SCALE GENOMIC DNA]</scope>
    <source>
        <strain evidence="6 7">USMAA1020</strain>
    </source>
</reference>
<dbReference type="SUPFAM" id="SSF46785">
    <property type="entry name" value="Winged helix' DNA-binding domain"/>
    <property type="match status" value="1"/>
</dbReference>
<evidence type="ECO:0000256" key="2">
    <source>
        <dbReference type="ARBA" id="ARBA00023015"/>
    </source>
</evidence>
<dbReference type="Gene3D" id="3.40.190.10">
    <property type="entry name" value="Periplasmic binding protein-like II"/>
    <property type="match status" value="2"/>
</dbReference>
<dbReference type="InterPro" id="IPR050389">
    <property type="entry name" value="LysR-type_TF"/>
</dbReference>
<dbReference type="PANTHER" id="PTHR30118:SF15">
    <property type="entry name" value="TRANSCRIPTIONAL REGULATORY PROTEIN"/>
    <property type="match status" value="1"/>
</dbReference>
<protein>
    <submittedName>
        <fullName evidence="6">LysR family transcriptional regulator</fullName>
    </submittedName>
</protein>
<dbReference type="SUPFAM" id="SSF53850">
    <property type="entry name" value="Periplasmic binding protein-like II"/>
    <property type="match status" value="1"/>
</dbReference>
<dbReference type="CDD" id="cd08459">
    <property type="entry name" value="PBP2_DntR_NahR_LinR_like"/>
    <property type="match status" value="1"/>
</dbReference>
<dbReference type="InterPro" id="IPR036390">
    <property type="entry name" value="WH_DNA-bd_sf"/>
</dbReference>
<name>A0ABM6FBN5_9BURK</name>
<dbReference type="EMBL" id="CP017755">
    <property type="protein sequence ID" value="AOZ09122.1"/>
    <property type="molecule type" value="Genomic_DNA"/>
</dbReference>
<accession>A0ABM6FBN5</accession>
<dbReference type="PRINTS" id="PR00039">
    <property type="entry name" value="HTHLYSR"/>
</dbReference>
<feature type="domain" description="HTH lysR-type" evidence="5">
    <location>
        <begin position="6"/>
        <end position="63"/>
    </location>
</feature>
<evidence type="ECO:0000256" key="1">
    <source>
        <dbReference type="ARBA" id="ARBA00009437"/>
    </source>
</evidence>
<dbReference type="Pfam" id="PF00126">
    <property type="entry name" value="HTH_1"/>
    <property type="match status" value="1"/>
</dbReference>
<dbReference type="PROSITE" id="PS50931">
    <property type="entry name" value="HTH_LYSR"/>
    <property type="match status" value="1"/>
</dbReference>
<evidence type="ECO:0000256" key="3">
    <source>
        <dbReference type="ARBA" id="ARBA00023125"/>
    </source>
</evidence>
<keyword evidence="7" id="KW-1185">Reference proteome</keyword>
<keyword evidence="3" id="KW-0238">DNA-binding</keyword>
<gene>
    <name evidence="6" type="ORF">BKK80_25165</name>
</gene>
<evidence type="ECO:0000256" key="4">
    <source>
        <dbReference type="ARBA" id="ARBA00023163"/>
    </source>
</evidence>
<organism evidence="6 7">
    <name type="scientific">Cupriavidus malaysiensis</name>
    <dbReference type="NCBI Taxonomy" id="367825"/>
    <lineage>
        <taxon>Bacteria</taxon>
        <taxon>Pseudomonadati</taxon>
        <taxon>Pseudomonadota</taxon>
        <taxon>Betaproteobacteria</taxon>
        <taxon>Burkholderiales</taxon>
        <taxon>Burkholderiaceae</taxon>
        <taxon>Cupriavidus</taxon>
    </lineage>
</organism>
<proteinExistence type="inferred from homology"/>